<dbReference type="AlphaFoldDB" id="A0A4U5TYW5"/>
<evidence type="ECO:0000313" key="2">
    <source>
        <dbReference type="Proteomes" id="UP000298787"/>
    </source>
</evidence>
<accession>A0A4U5TYW5</accession>
<gene>
    <name evidence="1" type="ORF">D9C73_001770</name>
</gene>
<keyword evidence="2" id="KW-1185">Reference proteome</keyword>
<protein>
    <submittedName>
        <fullName evidence="1">Uncharacterized protein</fullName>
    </submittedName>
</protein>
<dbReference type="Proteomes" id="UP000298787">
    <property type="component" value="Chromosome 2"/>
</dbReference>
<proteinExistence type="predicted"/>
<name>A0A4U5TYW5_COLLU</name>
<sequence>MCSAVAYRVEKDFIVLRLVRRCTPHALLLLYRRILDDIQPAACYGNAVYCTITGMHSAQSAQRESDTDVGAVGRMQRLMNGLNCYFVSLDYTVLLGKYSKIFARVKVHKLNYRQYGGDVVIYVQRPKFNLDCVAFLAVQHMLQALASPIAFQVIGQAQREVGFQPHDTSLIHSWIRNKLQPITALGFYERQPITAHLFFFEFIIYFQRVIEGNMAAHMSGALTRLCPHVSPCIRSPLLCSLLRECDGDKTLLKSSFTTRPLQSDKASGQLLKPGDKS</sequence>
<dbReference type="EMBL" id="CM014079">
    <property type="protein sequence ID" value="TKS66907.1"/>
    <property type="molecule type" value="Genomic_DNA"/>
</dbReference>
<evidence type="ECO:0000313" key="1">
    <source>
        <dbReference type="EMBL" id="TKS66907.1"/>
    </source>
</evidence>
<reference evidence="1 2" key="1">
    <citation type="submission" date="2019-01" db="EMBL/GenBank/DDBJ databases">
        <title>Genome Assembly of Collichthys lucidus.</title>
        <authorList>
            <person name="Cai M."/>
            <person name="Xiao S."/>
        </authorList>
    </citation>
    <scope>NUCLEOTIDE SEQUENCE [LARGE SCALE GENOMIC DNA]</scope>
    <source>
        <strain evidence="1">JT15FE1705JMU</strain>
        <tissue evidence="1">Muscle</tissue>
    </source>
</reference>
<organism evidence="1 2">
    <name type="scientific">Collichthys lucidus</name>
    <name type="common">Big head croaker</name>
    <name type="synonym">Sciaena lucida</name>
    <dbReference type="NCBI Taxonomy" id="240159"/>
    <lineage>
        <taxon>Eukaryota</taxon>
        <taxon>Metazoa</taxon>
        <taxon>Chordata</taxon>
        <taxon>Craniata</taxon>
        <taxon>Vertebrata</taxon>
        <taxon>Euteleostomi</taxon>
        <taxon>Actinopterygii</taxon>
        <taxon>Neopterygii</taxon>
        <taxon>Teleostei</taxon>
        <taxon>Neoteleostei</taxon>
        <taxon>Acanthomorphata</taxon>
        <taxon>Eupercaria</taxon>
        <taxon>Sciaenidae</taxon>
        <taxon>Collichthys</taxon>
    </lineage>
</organism>